<name>A0A842HWE9_9SPHN</name>
<dbReference type="Pfam" id="PF12796">
    <property type="entry name" value="Ank_2"/>
    <property type="match status" value="1"/>
</dbReference>
<dbReference type="SUPFAM" id="SSF48403">
    <property type="entry name" value="Ankyrin repeat"/>
    <property type="match status" value="1"/>
</dbReference>
<protein>
    <submittedName>
        <fullName evidence="5">Ankyrin repeat domain-containing protein</fullName>
    </submittedName>
</protein>
<evidence type="ECO:0000313" key="5">
    <source>
        <dbReference type="EMBL" id="MBC2776270.1"/>
    </source>
</evidence>
<comment type="caution">
    <text evidence="5">The sequence shown here is derived from an EMBL/GenBank/DDBJ whole genome shotgun (WGS) entry which is preliminary data.</text>
</comment>
<dbReference type="PRINTS" id="PR01415">
    <property type="entry name" value="ANKYRIN"/>
</dbReference>
<evidence type="ECO:0000256" key="2">
    <source>
        <dbReference type="ARBA" id="ARBA00023043"/>
    </source>
</evidence>
<evidence type="ECO:0000256" key="4">
    <source>
        <dbReference type="SAM" id="SignalP"/>
    </source>
</evidence>
<dbReference type="PANTHER" id="PTHR24171">
    <property type="entry name" value="ANKYRIN REPEAT DOMAIN-CONTAINING PROTEIN 39-RELATED"/>
    <property type="match status" value="1"/>
</dbReference>
<evidence type="ECO:0000256" key="1">
    <source>
        <dbReference type="ARBA" id="ARBA00022737"/>
    </source>
</evidence>
<sequence length="207" mass="22639">MSFSVFRKISAAAIMAVLAALLVAEPVAAQFSNHYNYLRGVRNRSYEEVSEIIEQPGGAAIINARERATGLGALHIVTRDRDTQWLLYLLRHEADPNIRDNDGNTPLHIAAQIDFAEAVRWLLVVRADANARNSRGETPLILAVQHRNPDIVRQLIDAGANPEVADSVIGLSARDYAVRDGRSQHIIDILDTAQPVAEQAPVVGPTP</sequence>
<reference evidence="5 6" key="1">
    <citation type="submission" date="2020-08" db="EMBL/GenBank/DDBJ databases">
        <title>Draft genome sequence of Parasphingopyxis sp. GrpM-11.</title>
        <authorList>
            <person name="Oh J."/>
            <person name="Roh D.-H."/>
        </authorList>
    </citation>
    <scope>NUCLEOTIDE SEQUENCE [LARGE SCALE GENOMIC DNA]</scope>
    <source>
        <strain evidence="5 6">GrpM-11</strain>
    </source>
</reference>
<feature type="repeat" description="ANK" evidence="3">
    <location>
        <begin position="69"/>
        <end position="101"/>
    </location>
</feature>
<evidence type="ECO:0000313" key="6">
    <source>
        <dbReference type="Proteomes" id="UP000564378"/>
    </source>
</evidence>
<dbReference type="Gene3D" id="1.25.40.20">
    <property type="entry name" value="Ankyrin repeat-containing domain"/>
    <property type="match status" value="1"/>
</dbReference>
<accession>A0A842HWE9</accession>
<keyword evidence="6" id="KW-1185">Reference proteome</keyword>
<organism evidence="5 6">
    <name type="scientific">Parasphingopyxis marina</name>
    <dbReference type="NCBI Taxonomy" id="2761622"/>
    <lineage>
        <taxon>Bacteria</taxon>
        <taxon>Pseudomonadati</taxon>
        <taxon>Pseudomonadota</taxon>
        <taxon>Alphaproteobacteria</taxon>
        <taxon>Sphingomonadales</taxon>
        <taxon>Sphingomonadaceae</taxon>
        <taxon>Parasphingopyxis</taxon>
    </lineage>
</organism>
<feature type="repeat" description="ANK" evidence="3">
    <location>
        <begin position="102"/>
        <end position="134"/>
    </location>
</feature>
<dbReference type="Proteomes" id="UP000564378">
    <property type="component" value="Unassembled WGS sequence"/>
</dbReference>
<feature type="chain" id="PRO_5033023297" evidence="4">
    <location>
        <begin position="30"/>
        <end position="207"/>
    </location>
</feature>
<keyword evidence="1" id="KW-0677">Repeat</keyword>
<dbReference type="EMBL" id="JACJVJ010000001">
    <property type="protein sequence ID" value="MBC2776270.1"/>
    <property type="molecule type" value="Genomic_DNA"/>
</dbReference>
<feature type="repeat" description="ANK" evidence="3">
    <location>
        <begin position="135"/>
        <end position="167"/>
    </location>
</feature>
<dbReference type="SMART" id="SM00248">
    <property type="entry name" value="ANK"/>
    <property type="match status" value="3"/>
</dbReference>
<evidence type="ECO:0000256" key="3">
    <source>
        <dbReference type="PROSITE-ProRule" id="PRU00023"/>
    </source>
</evidence>
<keyword evidence="4" id="KW-0732">Signal</keyword>
<feature type="signal peptide" evidence="4">
    <location>
        <begin position="1"/>
        <end position="29"/>
    </location>
</feature>
<dbReference type="InterPro" id="IPR002110">
    <property type="entry name" value="Ankyrin_rpt"/>
</dbReference>
<keyword evidence="2 3" id="KW-0040">ANK repeat</keyword>
<dbReference type="AlphaFoldDB" id="A0A842HWE9"/>
<dbReference type="PROSITE" id="PS50088">
    <property type="entry name" value="ANK_REPEAT"/>
    <property type="match status" value="3"/>
</dbReference>
<dbReference type="PROSITE" id="PS50297">
    <property type="entry name" value="ANK_REP_REGION"/>
    <property type="match status" value="2"/>
</dbReference>
<dbReference type="RefSeq" id="WP_185799568.1">
    <property type="nucleotide sequence ID" value="NZ_JACJVJ010000001.1"/>
</dbReference>
<proteinExistence type="predicted"/>
<dbReference type="InterPro" id="IPR036770">
    <property type="entry name" value="Ankyrin_rpt-contain_sf"/>
</dbReference>
<gene>
    <name evidence="5" type="ORF">H6P80_01425</name>
</gene>